<evidence type="ECO:0000256" key="4">
    <source>
        <dbReference type="ARBA" id="ARBA00022840"/>
    </source>
</evidence>
<dbReference type="GO" id="GO:0046677">
    <property type="term" value="P:response to antibiotic"/>
    <property type="evidence" value="ECO:0007669"/>
    <property type="project" value="UniProtKB-KW"/>
</dbReference>
<dbReference type="PANTHER" id="PTHR42711">
    <property type="entry name" value="ABC TRANSPORTER ATP-BINDING PROTEIN"/>
    <property type="match status" value="1"/>
</dbReference>
<evidence type="ECO:0000313" key="7">
    <source>
        <dbReference type="EMBL" id="WPF83576.1"/>
    </source>
</evidence>
<dbReference type="PROSITE" id="PS50893">
    <property type="entry name" value="ABC_TRANSPORTER_2"/>
    <property type="match status" value="1"/>
</dbReference>
<evidence type="ECO:0000256" key="1">
    <source>
        <dbReference type="ARBA" id="ARBA00004202"/>
    </source>
</evidence>
<dbReference type="SMART" id="SM00382">
    <property type="entry name" value="AAA"/>
    <property type="match status" value="1"/>
</dbReference>
<evidence type="ECO:0000256" key="5">
    <source>
        <dbReference type="ARBA" id="ARBA00023251"/>
    </source>
</evidence>
<reference evidence="8" key="1">
    <citation type="submission" date="2023-11" db="EMBL/GenBank/DDBJ databases">
        <authorList>
            <person name="Helweg L.P."/>
            <person name="Kiel A."/>
            <person name="Hitz F."/>
            <person name="Ruckert-Reed C."/>
            <person name="Busche T."/>
            <person name="Kaltschmidt B."/>
            <person name="Kaltschmidt C."/>
        </authorList>
    </citation>
    <scope>NUCLEOTIDE SEQUENCE [LARGE SCALE GENOMIC DNA]</scope>
    <source>
        <strain evidence="8">4.1</strain>
    </source>
</reference>
<gene>
    <name evidence="7" type="ORF">SANBI_001260</name>
</gene>
<dbReference type="InterPro" id="IPR027417">
    <property type="entry name" value="P-loop_NTPase"/>
</dbReference>
<dbReference type="AlphaFoldDB" id="A0AAF0ZA45"/>
<keyword evidence="5" id="KW-0046">Antibiotic resistance</keyword>
<keyword evidence="8" id="KW-1185">Reference proteome</keyword>
<dbReference type="Gene3D" id="3.40.50.300">
    <property type="entry name" value="P-loop containing nucleotide triphosphate hydrolases"/>
    <property type="match status" value="1"/>
</dbReference>
<evidence type="ECO:0000313" key="8">
    <source>
        <dbReference type="Proteomes" id="UP001304340"/>
    </source>
</evidence>
<sequence>MTEPIIDVAGLSRDFTVRAPAGRLRRASRTVHAVHDLTFSVPEGAAVGYIGANGAGKSTTIKMLTGILVPTAGTARTCGKEPHRQRRELAREIGVVFGQRTQLWWDLPLHESFRALAAIHRLPSDRAARRQAELVDRLDLGEFLDTPVRQLSLGQRIRGEIAAALLHSPRLLVLDEPTIGLDVLSKERLRGFLVEERAAHGTSLLLTTHDMDDVQRLTERILVVDHGQMAFDGTLAGLVDRVGAQRVVVVDLLGGAHGAGAGAGAGAGVGGGAGGAGEAGGRAAEVPDLHGIPGTELVAVEADGLRQRLAFTPGLTTAAEVIAAVAARATVRDVAIEEPDIEDVVRRLYLSQ</sequence>
<dbReference type="SUPFAM" id="SSF52540">
    <property type="entry name" value="P-loop containing nucleoside triphosphate hydrolases"/>
    <property type="match status" value="1"/>
</dbReference>
<dbReference type="KEGG" id="sbil:SANBI_001260"/>
<feature type="domain" description="ABC transporter" evidence="6">
    <location>
        <begin position="6"/>
        <end position="251"/>
    </location>
</feature>
<evidence type="ECO:0000259" key="6">
    <source>
        <dbReference type="PROSITE" id="PS50893"/>
    </source>
</evidence>
<dbReference type="GO" id="GO:0005886">
    <property type="term" value="C:plasma membrane"/>
    <property type="evidence" value="ECO:0007669"/>
    <property type="project" value="UniProtKB-SubCell"/>
</dbReference>
<name>A0AAF0ZA45_9MICO</name>
<dbReference type="InterPro" id="IPR003439">
    <property type="entry name" value="ABC_transporter-like_ATP-bd"/>
</dbReference>
<protein>
    <submittedName>
        <fullName evidence="7">ATP-binding cassette domain-containing protein</fullName>
    </submittedName>
</protein>
<dbReference type="GO" id="GO:0005524">
    <property type="term" value="F:ATP binding"/>
    <property type="evidence" value="ECO:0007669"/>
    <property type="project" value="UniProtKB-KW"/>
</dbReference>
<keyword evidence="3" id="KW-0547">Nucleotide-binding</keyword>
<dbReference type="Proteomes" id="UP001304340">
    <property type="component" value="Chromosome"/>
</dbReference>
<dbReference type="Pfam" id="PF00005">
    <property type="entry name" value="ABC_tran"/>
    <property type="match status" value="1"/>
</dbReference>
<keyword evidence="2" id="KW-0813">Transport</keyword>
<dbReference type="InterPro" id="IPR003593">
    <property type="entry name" value="AAA+_ATPase"/>
</dbReference>
<dbReference type="PANTHER" id="PTHR42711:SF1">
    <property type="entry name" value="ABC-TRANSPORT PROTEIN, ATP-BINDING COMPONENT"/>
    <property type="match status" value="1"/>
</dbReference>
<dbReference type="RefSeq" id="WP_319160015.1">
    <property type="nucleotide sequence ID" value="NZ_CP138359.1"/>
</dbReference>
<evidence type="ECO:0000256" key="3">
    <source>
        <dbReference type="ARBA" id="ARBA00022741"/>
    </source>
</evidence>
<comment type="subcellular location">
    <subcellularLocation>
        <location evidence="1">Cell membrane</location>
        <topology evidence="1">Peripheral membrane protein</topology>
    </subcellularLocation>
</comment>
<keyword evidence="4 7" id="KW-0067">ATP-binding</keyword>
<proteinExistence type="predicted"/>
<evidence type="ECO:0000256" key="2">
    <source>
        <dbReference type="ARBA" id="ARBA00022448"/>
    </source>
</evidence>
<dbReference type="GO" id="GO:0016887">
    <property type="term" value="F:ATP hydrolysis activity"/>
    <property type="evidence" value="ECO:0007669"/>
    <property type="project" value="InterPro"/>
</dbReference>
<organism evidence="7 8">
    <name type="scientific">Sanguibacter biliveldensis</name>
    <dbReference type="NCBI Taxonomy" id="3030830"/>
    <lineage>
        <taxon>Bacteria</taxon>
        <taxon>Bacillati</taxon>
        <taxon>Actinomycetota</taxon>
        <taxon>Actinomycetes</taxon>
        <taxon>Micrococcales</taxon>
        <taxon>Sanguibacteraceae</taxon>
        <taxon>Sanguibacter</taxon>
    </lineage>
</organism>
<dbReference type="EMBL" id="CP138359">
    <property type="protein sequence ID" value="WPF83576.1"/>
    <property type="molecule type" value="Genomic_DNA"/>
</dbReference>
<dbReference type="InterPro" id="IPR050763">
    <property type="entry name" value="ABC_transporter_ATP-binding"/>
</dbReference>
<accession>A0AAF0ZA45</accession>